<organism evidence="3 4">
    <name type="scientific">Chitinophaga skermanii</name>
    <dbReference type="NCBI Taxonomy" id="331697"/>
    <lineage>
        <taxon>Bacteria</taxon>
        <taxon>Pseudomonadati</taxon>
        <taxon>Bacteroidota</taxon>
        <taxon>Chitinophagia</taxon>
        <taxon>Chitinophagales</taxon>
        <taxon>Chitinophagaceae</taxon>
        <taxon>Chitinophaga</taxon>
    </lineage>
</organism>
<keyword evidence="1" id="KW-0732">Signal</keyword>
<gene>
    <name evidence="3" type="ORF">LX64_04282</name>
</gene>
<protein>
    <submittedName>
        <fullName evidence="3">Uncharacterized protein DUF5103</fullName>
    </submittedName>
</protein>
<dbReference type="Proteomes" id="UP000249547">
    <property type="component" value="Unassembled WGS sequence"/>
</dbReference>
<dbReference type="EMBL" id="QLLL01000009">
    <property type="protein sequence ID" value="RAI99730.1"/>
    <property type="molecule type" value="Genomic_DNA"/>
</dbReference>
<accession>A0A327Q610</accession>
<feature type="signal peptide" evidence="1">
    <location>
        <begin position="1"/>
        <end position="28"/>
    </location>
</feature>
<keyword evidence="4" id="KW-1185">Reference proteome</keyword>
<reference evidence="3 4" key="1">
    <citation type="submission" date="2018-06" db="EMBL/GenBank/DDBJ databases">
        <title>Genomic Encyclopedia of Archaeal and Bacterial Type Strains, Phase II (KMG-II): from individual species to whole genera.</title>
        <authorList>
            <person name="Goeker M."/>
        </authorList>
    </citation>
    <scope>NUCLEOTIDE SEQUENCE [LARGE SCALE GENOMIC DNA]</scope>
    <source>
        <strain evidence="3 4">DSM 23857</strain>
    </source>
</reference>
<dbReference type="AlphaFoldDB" id="A0A327Q610"/>
<comment type="caution">
    <text evidence="3">The sequence shown here is derived from an EMBL/GenBank/DDBJ whole genome shotgun (WGS) entry which is preliminary data.</text>
</comment>
<feature type="chain" id="PRO_5016246226" evidence="1">
    <location>
        <begin position="29"/>
        <end position="433"/>
    </location>
</feature>
<dbReference type="Pfam" id="PF17116">
    <property type="entry name" value="T9SS_plug_1st"/>
    <property type="match status" value="1"/>
</dbReference>
<evidence type="ECO:0000313" key="3">
    <source>
        <dbReference type="EMBL" id="RAI99730.1"/>
    </source>
</evidence>
<evidence type="ECO:0000313" key="4">
    <source>
        <dbReference type="Proteomes" id="UP000249547"/>
    </source>
</evidence>
<sequence length="433" mass="50294">MYTMRTGKPFVYNLFVAIVLLVSNTSWAQSGITPEHIYMPNIRTVKLNLVGDYLTYPIISLNGSEKVELNFDDLDNDVKSYFYTLVLCNADWSVAQVNQVDYLRGFAEVPIRDYQFSSVSFQRYTHYRIELPGQNCYPRKSGNYLLKVYLDGDTSKLAFTKRLLVVDNRAGVTGFISQPVNPKFFKTHQKVNFAVNTQMLNVNNPFDQVKIVILQNNRWDNAIRNLKPMFLKGTIIEYNAENDCLFPGSKEWRWVDLRSFRLQTERVQKSDYRRNGTDIWVMPDAERSNTRYFYLKDINGQYFPGTLDGTDPSTQGDYALVHFSYPSPEPLAGFDMYLYGELTGYEYDVRNKLTYNAQTKAYEGNLFLKQGYYNYMYGTVDRFNNTGLSMEITEGDSWETENNYTILVYFRALGGRADELVGRLTLNTLIDRR</sequence>
<name>A0A327Q610_9BACT</name>
<feature type="domain" description="Type 9 secretion system plug protein N-terminal" evidence="2">
    <location>
        <begin position="42"/>
        <end position="166"/>
    </location>
</feature>
<evidence type="ECO:0000259" key="2">
    <source>
        <dbReference type="Pfam" id="PF17116"/>
    </source>
</evidence>
<proteinExistence type="predicted"/>
<dbReference type="InterPro" id="IPR031345">
    <property type="entry name" value="T9SS_Plug_N"/>
</dbReference>
<evidence type="ECO:0000256" key="1">
    <source>
        <dbReference type="SAM" id="SignalP"/>
    </source>
</evidence>